<keyword evidence="2 4" id="KW-0442">Lipid degradation</keyword>
<evidence type="ECO:0000256" key="4">
    <source>
        <dbReference type="PROSITE-ProRule" id="PRU01161"/>
    </source>
</evidence>
<dbReference type="GO" id="GO:0016042">
    <property type="term" value="P:lipid catabolic process"/>
    <property type="evidence" value="ECO:0007669"/>
    <property type="project" value="UniProtKB-UniRule"/>
</dbReference>
<feature type="short sequence motif" description="GXSXG" evidence="4">
    <location>
        <begin position="78"/>
        <end position="82"/>
    </location>
</feature>
<dbReference type="CDD" id="cd07205">
    <property type="entry name" value="Pat_PNPLA6_PNPLA7_NTE1_like"/>
    <property type="match status" value="1"/>
</dbReference>
<dbReference type="InterPro" id="IPR016035">
    <property type="entry name" value="Acyl_Trfase/lysoPLipase"/>
</dbReference>
<dbReference type="PROSITE" id="PS51635">
    <property type="entry name" value="PNPLA"/>
    <property type="match status" value="1"/>
</dbReference>
<dbReference type="EMBL" id="LZMZ01000012">
    <property type="protein sequence ID" value="OBX79480.1"/>
    <property type="molecule type" value="Genomic_DNA"/>
</dbReference>
<dbReference type="InterPro" id="IPR050301">
    <property type="entry name" value="NTE"/>
</dbReference>
<feature type="short sequence motif" description="DGA/G" evidence="4">
    <location>
        <begin position="192"/>
        <end position="194"/>
    </location>
</feature>
<dbReference type="AlphaFoldDB" id="A0A1B8QD22"/>
<dbReference type="STRING" id="34059.A9308_00060"/>
<evidence type="ECO:0000256" key="3">
    <source>
        <dbReference type="ARBA" id="ARBA00023098"/>
    </source>
</evidence>
<dbReference type="SUPFAM" id="SSF52151">
    <property type="entry name" value="FabD/lysophospholipase-like"/>
    <property type="match status" value="1"/>
</dbReference>
<dbReference type="Proteomes" id="UP000092508">
    <property type="component" value="Unassembled WGS sequence"/>
</dbReference>
<dbReference type="PANTHER" id="PTHR14226">
    <property type="entry name" value="NEUROPATHY TARGET ESTERASE/SWISS CHEESE D.MELANOGASTER"/>
    <property type="match status" value="1"/>
</dbReference>
<organism evidence="6 7">
    <name type="scientific">Faucicola atlantae</name>
    <dbReference type="NCBI Taxonomy" id="34059"/>
    <lineage>
        <taxon>Bacteria</taxon>
        <taxon>Pseudomonadati</taxon>
        <taxon>Pseudomonadota</taxon>
        <taxon>Gammaproteobacteria</taxon>
        <taxon>Moraxellales</taxon>
        <taxon>Moraxellaceae</taxon>
        <taxon>Faucicola</taxon>
    </lineage>
</organism>
<evidence type="ECO:0000256" key="2">
    <source>
        <dbReference type="ARBA" id="ARBA00022963"/>
    </source>
</evidence>
<name>A0A1B8QD22_9GAMM</name>
<dbReference type="GO" id="GO:0016787">
    <property type="term" value="F:hydrolase activity"/>
    <property type="evidence" value="ECO:0007669"/>
    <property type="project" value="UniProtKB-UniRule"/>
</dbReference>
<gene>
    <name evidence="6" type="ORF">A9308_00060</name>
</gene>
<dbReference type="Gene3D" id="3.40.1090.10">
    <property type="entry name" value="Cytosolic phospholipase A2 catalytic domain"/>
    <property type="match status" value="2"/>
</dbReference>
<keyword evidence="1 4" id="KW-0378">Hydrolase</keyword>
<feature type="short sequence motif" description="GXGXXG" evidence="4">
    <location>
        <begin position="51"/>
        <end position="56"/>
    </location>
</feature>
<accession>A0A1B8QD22</accession>
<feature type="domain" description="PNPLA" evidence="5">
    <location>
        <begin position="47"/>
        <end position="205"/>
    </location>
</feature>
<sequence length="304" mass="32193">MPLNRRELLQLFGITLSGALAADLVGCQSAPIPAPPSVPPAAPQLALVLGGGGAKGFAHIGVLKVLEQHGIKPDLIVGTSMGAVVGSLYASGKSATQLEQIALNVRDDELLDFTLSKQGFIEGVRLQNWINAQVGHRPIERLPIRFISIATDAIDKRKVELSQGDTGLAVRASSSVYGVFIAPRINNRRYLDGGMVSLVPVQTAKDKGARLIIAVDVFAPTDQAATFADKPRDFWTQLDTALGAVPVKDSAELALADVVIRPNVRDIGTANLYAKAAAIRAGEVAAERALPVLQQKLLLQKPPL</sequence>
<comment type="caution">
    <text evidence="6">The sequence shown here is derived from an EMBL/GenBank/DDBJ whole genome shotgun (WGS) entry which is preliminary data.</text>
</comment>
<evidence type="ECO:0000256" key="1">
    <source>
        <dbReference type="ARBA" id="ARBA00022801"/>
    </source>
</evidence>
<dbReference type="PANTHER" id="PTHR14226:SF76">
    <property type="entry name" value="NTE FAMILY PROTEIN RSSA"/>
    <property type="match status" value="1"/>
</dbReference>
<protein>
    <submittedName>
        <fullName evidence="6">Esterase</fullName>
    </submittedName>
</protein>
<feature type="active site" description="Proton acceptor" evidence="4">
    <location>
        <position position="192"/>
    </location>
</feature>
<keyword evidence="3 4" id="KW-0443">Lipid metabolism</keyword>
<feature type="active site" description="Nucleophile" evidence="4">
    <location>
        <position position="80"/>
    </location>
</feature>
<reference evidence="6 7" key="1">
    <citation type="submission" date="2016-06" db="EMBL/GenBank/DDBJ databases">
        <title>Draft genome of Moraxella atlantae CCUG 66109.</title>
        <authorList>
            <person name="Salva-Serra F."/>
            <person name="Engstrom-Jakobsson H."/>
            <person name="Thorell K."/>
            <person name="Gonzales-Siles L."/>
            <person name="Karlsson R."/>
            <person name="Boulund F."/>
            <person name="Engstrand L."/>
            <person name="Kristiansson E."/>
            <person name="Moore E."/>
        </authorList>
    </citation>
    <scope>NUCLEOTIDE SEQUENCE [LARGE SCALE GENOMIC DNA]</scope>
    <source>
        <strain evidence="6 7">CCUG 66109</strain>
    </source>
</reference>
<proteinExistence type="predicted"/>
<evidence type="ECO:0000313" key="6">
    <source>
        <dbReference type="EMBL" id="OBX79480.1"/>
    </source>
</evidence>
<dbReference type="InterPro" id="IPR002641">
    <property type="entry name" value="PNPLA_dom"/>
</dbReference>
<dbReference type="RefSeq" id="WP_067235969.1">
    <property type="nucleotide sequence ID" value="NZ_LZMZ01000012.1"/>
</dbReference>
<dbReference type="OrthoDB" id="5290098at2"/>
<evidence type="ECO:0000259" key="5">
    <source>
        <dbReference type="PROSITE" id="PS51635"/>
    </source>
</evidence>
<evidence type="ECO:0000313" key="7">
    <source>
        <dbReference type="Proteomes" id="UP000092508"/>
    </source>
</evidence>
<dbReference type="Pfam" id="PF01734">
    <property type="entry name" value="Patatin"/>
    <property type="match status" value="1"/>
</dbReference>